<evidence type="ECO:0000313" key="2">
    <source>
        <dbReference type="Proteomes" id="UP000199666"/>
    </source>
</evidence>
<gene>
    <name evidence="1" type="ORF">SAMN04489864_103210</name>
</gene>
<accession>A0A1I2VTP9</accession>
<name>A0A1I2VTP9_9SPHI</name>
<proteinExistence type="predicted"/>
<sequence length="40" mass="4874">MMLKTVIYKRKGKLIVLTSLIFSVKFLLNKCFSDYYLYEY</sequence>
<dbReference type="EMBL" id="FOPP01000003">
    <property type="protein sequence ID" value="SFG91737.1"/>
    <property type="molecule type" value="Genomic_DNA"/>
</dbReference>
<dbReference type="Proteomes" id="UP000199666">
    <property type="component" value="Unassembled WGS sequence"/>
</dbReference>
<keyword evidence="2" id="KW-1185">Reference proteome</keyword>
<evidence type="ECO:0000313" key="1">
    <source>
        <dbReference type="EMBL" id="SFG91737.1"/>
    </source>
</evidence>
<protein>
    <submittedName>
        <fullName evidence="1">Uncharacterized protein</fullName>
    </submittedName>
</protein>
<dbReference type="AlphaFoldDB" id="A0A1I2VTP9"/>
<organism evidence="1 2">
    <name type="scientific">Pedobacter insulae</name>
    <dbReference type="NCBI Taxonomy" id="414048"/>
    <lineage>
        <taxon>Bacteria</taxon>
        <taxon>Pseudomonadati</taxon>
        <taxon>Bacteroidota</taxon>
        <taxon>Sphingobacteriia</taxon>
        <taxon>Sphingobacteriales</taxon>
        <taxon>Sphingobacteriaceae</taxon>
        <taxon>Pedobacter</taxon>
    </lineage>
</organism>
<reference evidence="1 2" key="1">
    <citation type="submission" date="2016-10" db="EMBL/GenBank/DDBJ databases">
        <authorList>
            <person name="de Groot N.N."/>
        </authorList>
    </citation>
    <scope>NUCLEOTIDE SEQUENCE [LARGE SCALE GENOMIC DNA]</scope>
    <source>
        <strain evidence="1 2">DSM 18684</strain>
    </source>
</reference>